<dbReference type="Proteomes" id="UP001060085">
    <property type="component" value="Linkage Group LG02"/>
</dbReference>
<evidence type="ECO:0000313" key="1">
    <source>
        <dbReference type="EMBL" id="KAI5676641.1"/>
    </source>
</evidence>
<protein>
    <submittedName>
        <fullName evidence="1">Uncharacterized protein</fullName>
    </submittedName>
</protein>
<evidence type="ECO:0000313" key="2">
    <source>
        <dbReference type="Proteomes" id="UP001060085"/>
    </source>
</evidence>
<keyword evidence="2" id="KW-1185">Reference proteome</keyword>
<comment type="caution">
    <text evidence="1">The sequence shown here is derived from an EMBL/GenBank/DDBJ whole genome shotgun (WGS) entry which is preliminary data.</text>
</comment>
<accession>A0ACC0BVH4</accession>
<gene>
    <name evidence="1" type="ORF">M9H77_07591</name>
</gene>
<dbReference type="EMBL" id="CM044702">
    <property type="protein sequence ID" value="KAI5676641.1"/>
    <property type="molecule type" value="Genomic_DNA"/>
</dbReference>
<organism evidence="1 2">
    <name type="scientific">Catharanthus roseus</name>
    <name type="common">Madagascar periwinkle</name>
    <name type="synonym">Vinca rosea</name>
    <dbReference type="NCBI Taxonomy" id="4058"/>
    <lineage>
        <taxon>Eukaryota</taxon>
        <taxon>Viridiplantae</taxon>
        <taxon>Streptophyta</taxon>
        <taxon>Embryophyta</taxon>
        <taxon>Tracheophyta</taxon>
        <taxon>Spermatophyta</taxon>
        <taxon>Magnoliopsida</taxon>
        <taxon>eudicotyledons</taxon>
        <taxon>Gunneridae</taxon>
        <taxon>Pentapetalae</taxon>
        <taxon>asterids</taxon>
        <taxon>lamiids</taxon>
        <taxon>Gentianales</taxon>
        <taxon>Apocynaceae</taxon>
        <taxon>Rauvolfioideae</taxon>
        <taxon>Vinceae</taxon>
        <taxon>Catharanthinae</taxon>
        <taxon>Catharanthus</taxon>
    </lineage>
</organism>
<sequence>MRKDLKRVSEGRGVQVAETWLEGCLGRQVEYWRARSISEWLKYDSIQELELPYIVAKVVKTIKDMSPIKAPGPDGFSALIQLETSQSLRRGEYVWQKVSLANDRDALAEMLDMSLSDGKGKFLGLPNLDEDGAGHRGAGLVIGKSSGRVVIVAAITPTCAECRASRIVSGTALDQATEKEESGGFRNGV</sequence>
<reference evidence="2" key="1">
    <citation type="journal article" date="2023" name="Nat. Plants">
        <title>Single-cell RNA sequencing provides a high-resolution roadmap for understanding the multicellular compartmentation of specialized metabolism.</title>
        <authorList>
            <person name="Sun S."/>
            <person name="Shen X."/>
            <person name="Li Y."/>
            <person name="Li Y."/>
            <person name="Wang S."/>
            <person name="Li R."/>
            <person name="Zhang H."/>
            <person name="Shen G."/>
            <person name="Guo B."/>
            <person name="Wei J."/>
            <person name="Xu J."/>
            <person name="St-Pierre B."/>
            <person name="Chen S."/>
            <person name="Sun C."/>
        </authorList>
    </citation>
    <scope>NUCLEOTIDE SEQUENCE [LARGE SCALE GENOMIC DNA]</scope>
</reference>
<proteinExistence type="predicted"/>
<name>A0ACC0BVH4_CATRO</name>